<name>A0A9N9E905_9GLOM</name>
<accession>A0A9N9E905</accession>
<feature type="region of interest" description="Disordered" evidence="1">
    <location>
        <begin position="59"/>
        <end position="78"/>
    </location>
</feature>
<dbReference type="AlphaFoldDB" id="A0A9N9E905"/>
<protein>
    <submittedName>
        <fullName evidence="2">6548_t:CDS:1</fullName>
    </submittedName>
</protein>
<evidence type="ECO:0000256" key="1">
    <source>
        <dbReference type="SAM" id="MobiDB-lite"/>
    </source>
</evidence>
<reference evidence="2" key="1">
    <citation type="submission" date="2021-06" db="EMBL/GenBank/DDBJ databases">
        <authorList>
            <person name="Kallberg Y."/>
            <person name="Tangrot J."/>
            <person name="Rosling A."/>
        </authorList>
    </citation>
    <scope>NUCLEOTIDE SEQUENCE</scope>
    <source>
        <strain evidence="2">MT106</strain>
    </source>
</reference>
<feature type="compositionally biased region" description="Low complexity" evidence="1">
    <location>
        <begin position="62"/>
        <end position="78"/>
    </location>
</feature>
<feature type="non-terminal residue" evidence="2">
    <location>
        <position position="104"/>
    </location>
</feature>
<keyword evidence="3" id="KW-1185">Reference proteome</keyword>
<evidence type="ECO:0000313" key="3">
    <source>
        <dbReference type="Proteomes" id="UP000789831"/>
    </source>
</evidence>
<comment type="caution">
    <text evidence="2">The sequence shown here is derived from an EMBL/GenBank/DDBJ whole genome shotgun (WGS) entry which is preliminary data.</text>
</comment>
<sequence length="104" mass="11900">MQSTNTGQYEKSNLCKLVLISNFLRQKILDHRDSMRSFDPVANLITGTCTTSNMIYSQKGQHTNSNKDNNTYNNYTHNVNTHEGVNRFMTNERKLLPPPGFTTT</sequence>
<evidence type="ECO:0000313" key="2">
    <source>
        <dbReference type="EMBL" id="CAG8662906.1"/>
    </source>
</evidence>
<dbReference type="EMBL" id="CAJVPL010006186">
    <property type="protein sequence ID" value="CAG8662906.1"/>
    <property type="molecule type" value="Genomic_DNA"/>
</dbReference>
<organism evidence="2 3">
    <name type="scientific">Ambispora gerdemannii</name>
    <dbReference type="NCBI Taxonomy" id="144530"/>
    <lineage>
        <taxon>Eukaryota</taxon>
        <taxon>Fungi</taxon>
        <taxon>Fungi incertae sedis</taxon>
        <taxon>Mucoromycota</taxon>
        <taxon>Glomeromycotina</taxon>
        <taxon>Glomeromycetes</taxon>
        <taxon>Archaeosporales</taxon>
        <taxon>Ambisporaceae</taxon>
        <taxon>Ambispora</taxon>
    </lineage>
</organism>
<proteinExistence type="predicted"/>
<gene>
    <name evidence="2" type="ORF">AGERDE_LOCUS11904</name>
</gene>
<dbReference type="Proteomes" id="UP000789831">
    <property type="component" value="Unassembled WGS sequence"/>
</dbReference>